<name>A0A2Z2KLP5_9BACL</name>
<dbReference type="AlphaFoldDB" id="A0A2Z2KLP5"/>
<evidence type="ECO:0000313" key="1">
    <source>
        <dbReference type="EMBL" id="ASA20911.1"/>
    </source>
</evidence>
<proteinExistence type="predicted"/>
<gene>
    <name evidence="1" type="ORF">B9T62_09010</name>
</gene>
<sequence length="123" mass="14354">MTAEEIILMEPGEQLDRLVIKGETWGSPSTDMNDAWDLRETFIEENGGDFQLIRFCDDFPEHCSWSYGDRKILVWAKTGPEAITKVVALAEHELYGDFHPWVLFPEMQKQFIENLKRNTTLFK</sequence>
<dbReference type="RefSeq" id="WP_087914927.1">
    <property type="nucleotide sequence ID" value="NZ_CP021780.1"/>
</dbReference>
<accession>A0A2Z2KLP5</accession>
<dbReference type="EMBL" id="CP021780">
    <property type="protein sequence ID" value="ASA20911.1"/>
    <property type="molecule type" value="Genomic_DNA"/>
</dbReference>
<keyword evidence="2" id="KW-1185">Reference proteome</keyword>
<dbReference type="KEGG" id="pdh:B9T62_09010"/>
<evidence type="ECO:0000313" key="2">
    <source>
        <dbReference type="Proteomes" id="UP000249890"/>
    </source>
</evidence>
<protein>
    <submittedName>
        <fullName evidence="1">Uncharacterized protein</fullName>
    </submittedName>
</protein>
<organism evidence="1 2">
    <name type="scientific">Paenibacillus donghaensis</name>
    <dbReference type="NCBI Taxonomy" id="414771"/>
    <lineage>
        <taxon>Bacteria</taxon>
        <taxon>Bacillati</taxon>
        <taxon>Bacillota</taxon>
        <taxon>Bacilli</taxon>
        <taxon>Bacillales</taxon>
        <taxon>Paenibacillaceae</taxon>
        <taxon>Paenibacillus</taxon>
    </lineage>
</organism>
<dbReference type="InterPro" id="IPR028985">
    <property type="entry name" value="Bacillus_phage_prot-like"/>
</dbReference>
<reference evidence="1 2" key="1">
    <citation type="submission" date="2017-06" db="EMBL/GenBank/DDBJ databases">
        <title>Complete genome sequence of Paenibacillus donghaensis KCTC 13049T isolated from East Sea sediment, South Korea.</title>
        <authorList>
            <person name="Jung B.K."/>
            <person name="Hong S.-J."/>
            <person name="Shin J.-H."/>
        </authorList>
    </citation>
    <scope>NUCLEOTIDE SEQUENCE [LARGE SCALE GENOMIC DNA]</scope>
    <source>
        <strain evidence="1 2">KCTC 13049</strain>
    </source>
</reference>
<dbReference type="Proteomes" id="UP000249890">
    <property type="component" value="Chromosome"/>
</dbReference>
<dbReference type="Gene3D" id="3.30.2120.10">
    <property type="entry name" value="Bacillus phage protein-like"/>
    <property type="match status" value="1"/>
</dbReference>